<evidence type="ECO:0000313" key="1">
    <source>
        <dbReference type="EMBL" id="GGC90102.1"/>
    </source>
</evidence>
<keyword evidence="2" id="KW-1185">Reference proteome</keyword>
<proteinExistence type="predicted"/>
<reference evidence="1" key="1">
    <citation type="journal article" date="2014" name="Int. J. Syst. Evol. Microbiol.">
        <title>Complete genome sequence of Corynebacterium casei LMG S-19264T (=DSM 44701T), isolated from a smear-ripened cheese.</title>
        <authorList>
            <consortium name="US DOE Joint Genome Institute (JGI-PGF)"/>
            <person name="Walter F."/>
            <person name="Albersmeier A."/>
            <person name="Kalinowski J."/>
            <person name="Ruckert C."/>
        </authorList>
    </citation>
    <scope>NUCLEOTIDE SEQUENCE</scope>
    <source>
        <strain evidence="1">CGMCC 1.10998</strain>
    </source>
</reference>
<dbReference type="AlphaFoldDB" id="A0A916UWG2"/>
<accession>A0A916UWG2</accession>
<protein>
    <submittedName>
        <fullName evidence="1">Uncharacterized protein</fullName>
    </submittedName>
</protein>
<sequence length="68" mass="7404">MSAIALAISNLPMGEGIHYGAKLSWQIGLVWRLASGGVFEYGRKQHVLETIQRLHIAVALGDQVCSLQ</sequence>
<reference evidence="1" key="2">
    <citation type="submission" date="2020-09" db="EMBL/GenBank/DDBJ databases">
        <authorList>
            <person name="Sun Q."/>
            <person name="Zhou Y."/>
        </authorList>
    </citation>
    <scope>NUCLEOTIDE SEQUENCE</scope>
    <source>
        <strain evidence="1">CGMCC 1.10998</strain>
    </source>
</reference>
<name>A0A916UWG2_9BURK</name>
<comment type="caution">
    <text evidence="1">The sequence shown here is derived from an EMBL/GenBank/DDBJ whole genome shotgun (WGS) entry which is preliminary data.</text>
</comment>
<evidence type="ECO:0000313" key="2">
    <source>
        <dbReference type="Proteomes" id="UP000637423"/>
    </source>
</evidence>
<dbReference type="EMBL" id="BMED01000005">
    <property type="protein sequence ID" value="GGC90102.1"/>
    <property type="molecule type" value="Genomic_DNA"/>
</dbReference>
<gene>
    <name evidence="1" type="ORF">GCM10011396_41660</name>
</gene>
<organism evidence="1 2">
    <name type="scientific">Undibacterium terreum</name>
    <dbReference type="NCBI Taxonomy" id="1224302"/>
    <lineage>
        <taxon>Bacteria</taxon>
        <taxon>Pseudomonadati</taxon>
        <taxon>Pseudomonadota</taxon>
        <taxon>Betaproteobacteria</taxon>
        <taxon>Burkholderiales</taxon>
        <taxon>Oxalobacteraceae</taxon>
        <taxon>Undibacterium</taxon>
    </lineage>
</organism>
<dbReference type="Proteomes" id="UP000637423">
    <property type="component" value="Unassembled WGS sequence"/>
</dbReference>